<name>A0AAD7J8L0_9AGAR</name>
<evidence type="ECO:0008006" key="3">
    <source>
        <dbReference type="Google" id="ProtNLM"/>
    </source>
</evidence>
<evidence type="ECO:0000313" key="2">
    <source>
        <dbReference type="Proteomes" id="UP001215280"/>
    </source>
</evidence>
<organism evidence="1 2">
    <name type="scientific">Mycena maculata</name>
    <dbReference type="NCBI Taxonomy" id="230809"/>
    <lineage>
        <taxon>Eukaryota</taxon>
        <taxon>Fungi</taxon>
        <taxon>Dikarya</taxon>
        <taxon>Basidiomycota</taxon>
        <taxon>Agaricomycotina</taxon>
        <taxon>Agaricomycetes</taxon>
        <taxon>Agaricomycetidae</taxon>
        <taxon>Agaricales</taxon>
        <taxon>Marasmiineae</taxon>
        <taxon>Mycenaceae</taxon>
        <taxon>Mycena</taxon>
    </lineage>
</organism>
<protein>
    <recommendedName>
        <fullName evidence="3">Aminoglycoside phosphotransferase domain-containing protein</fullName>
    </recommendedName>
</protein>
<dbReference type="EMBL" id="JARJLG010000055">
    <property type="protein sequence ID" value="KAJ7758528.1"/>
    <property type="molecule type" value="Genomic_DNA"/>
</dbReference>
<evidence type="ECO:0000313" key="1">
    <source>
        <dbReference type="EMBL" id="KAJ7758528.1"/>
    </source>
</evidence>
<dbReference type="AlphaFoldDB" id="A0AAD7J8L0"/>
<dbReference type="PANTHER" id="PTHR21310">
    <property type="entry name" value="AMINOGLYCOSIDE PHOSPHOTRANSFERASE-RELATED-RELATED"/>
    <property type="match status" value="1"/>
</dbReference>
<keyword evidence="2" id="KW-1185">Reference proteome</keyword>
<dbReference type="PANTHER" id="PTHR21310:SF15">
    <property type="entry name" value="AMINOGLYCOSIDE PHOSPHOTRANSFERASE DOMAIN-CONTAINING PROTEIN"/>
    <property type="match status" value="1"/>
</dbReference>
<dbReference type="InterPro" id="IPR051678">
    <property type="entry name" value="AGP_Transferase"/>
</dbReference>
<accession>A0AAD7J8L0</accession>
<reference evidence="1" key="1">
    <citation type="submission" date="2023-03" db="EMBL/GenBank/DDBJ databases">
        <title>Massive genome expansion in bonnet fungi (Mycena s.s.) driven by repeated elements and novel gene families across ecological guilds.</title>
        <authorList>
            <consortium name="Lawrence Berkeley National Laboratory"/>
            <person name="Harder C.B."/>
            <person name="Miyauchi S."/>
            <person name="Viragh M."/>
            <person name="Kuo A."/>
            <person name="Thoen E."/>
            <person name="Andreopoulos B."/>
            <person name="Lu D."/>
            <person name="Skrede I."/>
            <person name="Drula E."/>
            <person name="Henrissat B."/>
            <person name="Morin E."/>
            <person name="Kohler A."/>
            <person name="Barry K."/>
            <person name="LaButti K."/>
            <person name="Morin E."/>
            <person name="Salamov A."/>
            <person name="Lipzen A."/>
            <person name="Mereny Z."/>
            <person name="Hegedus B."/>
            <person name="Baldrian P."/>
            <person name="Stursova M."/>
            <person name="Weitz H."/>
            <person name="Taylor A."/>
            <person name="Grigoriev I.V."/>
            <person name="Nagy L.G."/>
            <person name="Martin F."/>
            <person name="Kauserud H."/>
        </authorList>
    </citation>
    <scope>NUCLEOTIDE SEQUENCE</scope>
    <source>
        <strain evidence="1">CBHHK188m</strain>
    </source>
</reference>
<sequence length="426" mass="48064">MADPASKSTDSSSSSYSWWDEWPQDFDGTGLFERLTDEPPLFRFSVQDILDEVKDNVGSRVIGVPCVSSGSNYFGMHVKLDDGKDTMLRIRRCDVNWPRYDGFPIDTLAIEVEFEAATYRLLRAQPEILASKLLYYRGPVQRKDKDPTEIPKDLVGRQLFVFEKAEGANNVWPADRDKKLAILTQCASMRAALFRFELPLDFVKLWLPQCSPNPKISPDIITPTRQFVIDFLLSKVQEMIKNEGDMIGWESDHNTVGPIAFKAKGSLLRLIPLIFPPEGVHACYRLVLEHGDFGIHNMTITDSDTPAVTSLYDWETGHIVPAILSDPQIATHVDFELDGDGVPVLSRLPDGATAEYIADYEGYAKHYFKVLDECAPEYIPIVKAGKDARHIWFALKAWRGEDPEGYFGTLGSWADGRWRELAPVNV</sequence>
<comment type="caution">
    <text evidence="1">The sequence shown here is derived from an EMBL/GenBank/DDBJ whole genome shotgun (WGS) entry which is preliminary data.</text>
</comment>
<dbReference type="SUPFAM" id="SSF56112">
    <property type="entry name" value="Protein kinase-like (PK-like)"/>
    <property type="match status" value="1"/>
</dbReference>
<proteinExistence type="predicted"/>
<gene>
    <name evidence="1" type="ORF">DFH07DRAFT_868009</name>
</gene>
<dbReference type="Proteomes" id="UP001215280">
    <property type="component" value="Unassembled WGS sequence"/>
</dbReference>
<dbReference type="InterPro" id="IPR011009">
    <property type="entry name" value="Kinase-like_dom_sf"/>
</dbReference>